<keyword evidence="3" id="KW-1185">Reference proteome</keyword>
<organism evidence="2 3">
    <name type="scientific">Flavobacterium chilense</name>
    <dbReference type="NCBI Taxonomy" id="946677"/>
    <lineage>
        <taxon>Bacteria</taxon>
        <taxon>Pseudomonadati</taxon>
        <taxon>Bacteroidota</taxon>
        <taxon>Flavobacteriia</taxon>
        <taxon>Flavobacteriales</taxon>
        <taxon>Flavobacteriaceae</taxon>
        <taxon>Flavobacterium</taxon>
    </lineage>
</organism>
<dbReference type="Proteomes" id="UP000184028">
    <property type="component" value="Unassembled WGS sequence"/>
</dbReference>
<feature type="region of interest" description="Disordered" evidence="1">
    <location>
        <begin position="20"/>
        <end position="41"/>
    </location>
</feature>
<gene>
    <name evidence="2" type="ORF">SAMN05444484_10230</name>
</gene>
<evidence type="ECO:0000313" key="2">
    <source>
        <dbReference type="EMBL" id="SHL62494.1"/>
    </source>
</evidence>
<evidence type="ECO:0000313" key="3">
    <source>
        <dbReference type="Proteomes" id="UP000184028"/>
    </source>
</evidence>
<sequence>MFQVSGFSFNNMKPETIKTLNKNKDDFRNESPITRGINKRS</sequence>
<evidence type="ECO:0000256" key="1">
    <source>
        <dbReference type="SAM" id="MobiDB-lite"/>
    </source>
</evidence>
<proteinExistence type="predicted"/>
<accession>A0A1M7C5L1</accession>
<dbReference type="AlphaFoldDB" id="A0A1M7C5L1"/>
<reference evidence="3" key="1">
    <citation type="submission" date="2016-11" db="EMBL/GenBank/DDBJ databases">
        <authorList>
            <person name="Varghese N."/>
            <person name="Submissions S."/>
        </authorList>
    </citation>
    <scope>NUCLEOTIDE SEQUENCE [LARGE SCALE GENOMIC DNA]</scope>
    <source>
        <strain evidence="3">DSM 24724</strain>
    </source>
</reference>
<protein>
    <submittedName>
        <fullName evidence="2">Uncharacterized protein</fullName>
    </submittedName>
</protein>
<dbReference type="EMBL" id="FRBT01000002">
    <property type="protein sequence ID" value="SHL62494.1"/>
    <property type="molecule type" value="Genomic_DNA"/>
</dbReference>
<name>A0A1M7C5L1_9FLAO</name>